<evidence type="ECO:0000313" key="2">
    <source>
        <dbReference type="Proteomes" id="UP001152799"/>
    </source>
</evidence>
<dbReference type="Proteomes" id="UP001152799">
    <property type="component" value="Chromosome 8"/>
</dbReference>
<dbReference type="AlphaFoldDB" id="A0A9N9QRT9"/>
<dbReference type="OrthoDB" id="6772200at2759"/>
<accession>A0A9N9QRT9</accession>
<sequence length="137" mass="15901">MPHSPRTQQQLRIKTIKRSIFNIGSEKILEIANSETRMALNQLKNNNCAGEDTIIVEMLKISGRKTVHILKILFYKIFDEEKIPQDWYDSETILICEKGDNTNIENYRPIFSVSQLYNPSNRLNSENALEPQISYTP</sequence>
<proteinExistence type="predicted"/>
<dbReference type="EMBL" id="OU892284">
    <property type="protein sequence ID" value="CAG9772456.1"/>
    <property type="molecule type" value="Genomic_DNA"/>
</dbReference>
<gene>
    <name evidence="1" type="ORF">CEUTPL_LOCUS12868</name>
</gene>
<organism evidence="1 2">
    <name type="scientific">Ceutorhynchus assimilis</name>
    <name type="common">cabbage seed weevil</name>
    <dbReference type="NCBI Taxonomy" id="467358"/>
    <lineage>
        <taxon>Eukaryota</taxon>
        <taxon>Metazoa</taxon>
        <taxon>Ecdysozoa</taxon>
        <taxon>Arthropoda</taxon>
        <taxon>Hexapoda</taxon>
        <taxon>Insecta</taxon>
        <taxon>Pterygota</taxon>
        <taxon>Neoptera</taxon>
        <taxon>Endopterygota</taxon>
        <taxon>Coleoptera</taxon>
        <taxon>Polyphaga</taxon>
        <taxon>Cucujiformia</taxon>
        <taxon>Curculionidae</taxon>
        <taxon>Ceutorhynchinae</taxon>
        <taxon>Ceutorhynchus</taxon>
    </lineage>
</organism>
<evidence type="ECO:0000313" key="1">
    <source>
        <dbReference type="EMBL" id="CAG9772456.1"/>
    </source>
</evidence>
<name>A0A9N9QRT9_9CUCU</name>
<keyword evidence="2" id="KW-1185">Reference proteome</keyword>
<reference evidence="1" key="1">
    <citation type="submission" date="2022-01" db="EMBL/GenBank/DDBJ databases">
        <authorList>
            <person name="King R."/>
        </authorList>
    </citation>
    <scope>NUCLEOTIDE SEQUENCE</scope>
</reference>
<protein>
    <submittedName>
        <fullName evidence="1">Uncharacterized protein</fullName>
    </submittedName>
</protein>